<accession>A0A9Q0HHU8</accession>
<keyword evidence="1" id="KW-1133">Transmembrane helix</keyword>
<feature type="transmembrane region" description="Helical" evidence="1">
    <location>
        <begin position="6"/>
        <end position="25"/>
    </location>
</feature>
<gene>
    <name evidence="2" type="ORF">NE237_023908</name>
</gene>
<evidence type="ECO:0000313" key="3">
    <source>
        <dbReference type="Proteomes" id="UP001141806"/>
    </source>
</evidence>
<keyword evidence="1" id="KW-0472">Membrane</keyword>
<dbReference type="InterPro" id="IPR039698">
    <property type="entry name" value="Dfg10/SRD5A3"/>
</dbReference>
<dbReference type="GO" id="GO:0006488">
    <property type="term" value="P:dolichol-linked oligosaccharide biosynthetic process"/>
    <property type="evidence" value="ECO:0007669"/>
    <property type="project" value="InterPro"/>
</dbReference>
<evidence type="ECO:0008006" key="4">
    <source>
        <dbReference type="Google" id="ProtNLM"/>
    </source>
</evidence>
<evidence type="ECO:0000313" key="2">
    <source>
        <dbReference type="EMBL" id="KAJ4963969.1"/>
    </source>
</evidence>
<name>A0A9Q0HHU8_9MAGN</name>
<evidence type="ECO:0000256" key="1">
    <source>
        <dbReference type="SAM" id="Phobius"/>
    </source>
</evidence>
<sequence>MEIELASLLSAAWIAAILPILVVSIHCGRFSSFHRVVMTFASRGKTMQSSSRKFTVPQRFFLHFYVVAVAWTTVLLLMTWFYAYWMVPLSSESFHYSTVASHLTGGSHILSMHKPRPTPEKHKYRPFSSDAHFWLLNWALRHYHYVAIVHQRIHEASHRAWMVPMDWCGHFYLGLGSSEPLSFNSCGKSHLCSRRDS</sequence>
<dbReference type="OrthoDB" id="541710at2759"/>
<dbReference type="EMBL" id="JAMYWD010000008">
    <property type="protein sequence ID" value="KAJ4963969.1"/>
    <property type="molecule type" value="Genomic_DNA"/>
</dbReference>
<comment type="caution">
    <text evidence="2">The sequence shown here is derived from an EMBL/GenBank/DDBJ whole genome shotgun (WGS) entry which is preliminary data.</text>
</comment>
<dbReference type="PANTHER" id="PTHR14624:SF0">
    <property type="entry name" value="POLYPRENOL REDUCTASE"/>
    <property type="match status" value="1"/>
</dbReference>
<feature type="transmembrane region" description="Helical" evidence="1">
    <location>
        <begin position="60"/>
        <end position="85"/>
    </location>
</feature>
<dbReference type="GO" id="GO:0005783">
    <property type="term" value="C:endoplasmic reticulum"/>
    <property type="evidence" value="ECO:0007669"/>
    <property type="project" value="TreeGrafter"/>
</dbReference>
<dbReference type="PANTHER" id="PTHR14624">
    <property type="entry name" value="DFG10 PROTEIN"/>
    <property type="match status" value="1"/>
</dbReference>
<proteinExistence type="predicted"/>
<keyword evidence="3" id="KW-1185">Reference proteome</keyword>
<dbReference type="AlphaFoldDB" id="A0A9Q0HHU8"/>
<dbReference type="Proteomes" id="UP001141806">
    <property type="component" value="Unassembled WGS sequence"/>
</dbReference>
<protein>
    <recommendedName>
        <fullName evidence="4">Polyprenol reductase</fullName>
    </recommendedName>
</protein>
<keyword evidence="1" id="KW-0812">Transmembrane</keyword>
<dbReference type="GO" id="GO:0016095">
    <property type="term" value="P:polyprenol catabolic process"/>
    <property type="evidence" value="ECO:0007669"/>
    <property type="project" value="TreeGrafter"/>
</dbReference>
<organism evidence="2 3">
    <name type="scientific">Protea cynaroides</name>
    <dbReference type="NCBI Taxonomy" id="273540"/>
    <lineage>
        <taxon>Eukaryota</taxon>
        <taxon>Viridiplantae</taxon>
        <taxon>Streptophyta</taxon>
        <taxon>Embryophyta</taxon>
        <taxon>Tracheophyta</taxon>
        <taxon>Spermatophyta</taxon>
        <taxon>Magnoliopsida</taxon>
        <taxon>Proteales</taxon>
        <taxon>Proteaceae</taxon>
        <taxon>Protea</taxon>
    </lineage>
</organism>
<reference evidence="2" key="1">
    <citation type="journal article" date="2023" name="Plant J.">
        <title>The genome of the king protea, Protea cynaroides.</title>
        <authorList>
            <person name="Chang J."/>
            <person name="Duong T.A."/>
            <person name="Schoeman C."/>
            <person name="Ma X."/>
            <person name="Roodt D."/>
            <person name="Barker N."/>
            <person name="Li Z."/>
            <person name="Van de Peer Y."/>
            <person name="Mizrachi E."/>
        </authorList>
    </citation>
    <scope>NUCLEOTIDE SEQUENCE</scope>
    <source>
        <tissue evidence="2">Young leaves</tissue>
    </source>
</reference>
<dbReference type="GO" id="GO:0003865">
    <property type="term" value="F:3-oxo-5-alpha-steroid 4-dehydrogenase activity"/>
    <property type="evidence" value="ECO:0007669"/>
    <property type="project" value="TreeGrafter"/>
</dbReference>